<reference evidence="1 2" key="1">
    <citation type="submission" date="2016-03" db="EMBL/GenBank/DDBJ databases">
        <title>Cyphomyrmex costatus WGS genome.</title>
        <authorList>
            <person name="Nygaard S."/>
            <person name="Hu H."/>
            <person name="Boomsma J."/>
            <person name="Zhang G."/>
        </authorList>
    </citation>
    <scope>NUCLEOTIDE SEQUENCE [LARGE SCALE GENOMIC DNA]</scope>
    <source>
        <strain evidence="1">MS0001</strain>
        <tissue evidence="1">Whole body</tissue>
    </source>
</reference>
<sequence>ELLQLLGINEFLPHNSIYFLSKSICNIQKEICANVIFLFCGFDKEQLNMTLLPTYLSHSPAGTSIKTVIHLNQEVNSGKFCKYDYGRTKNLQIYNTPKPPDYNLANITTPFALFYSENDPISTIPDVKKLISLLPNIVDEYKVPFPKFNHLDFILAIDAPQLVYNRLLKVMKMG</sequence>
<gene>
    <name evidence="1" type="ORF">ALC62_14064</name>
</gene>
<keyword evidence="2" id="KW-1185">Reference proteome</keyword>
<organism evidence="1 2">
    <name type="scientific">Cyphomyrmex costatus</name>
    <dbReference type="NCBI Taxonomy" id="456900"/>
    <lineage>
        <taxon>Eukaryota</taxon>
        <taxon>Metazoa</taxon>
        <taxon>Ecdysozoa</taxon>
        <taxon>Arthropoda</taxon>
        <taxon>Hexapoda</taxon>
        <taxon>Insecta</taxon>
        <taxon>Pterygota</taxon>
        <taxon>Neoptera</taxon>
        <taxon>Endopterygota</taxon>
        <taxon>Hymenoptera</taxon>
        <taxon>Apocrita</taxon>
        <taxon>Aculeata</taxon>
        <taxon>Formicoidea</taxon>
        <taxon>Formicidae</taxon>
        <taxon>Myrmicinae</taxon>
        <taxon>Cyphomyrmex</taxon>
    </lineage>
</organism>
<evidence type="ECO:0000313" key="1">
    <source>
        <dbReference type="EMBL" id="KYN50345.1"/>
    </source>
</evidence>
<dbReference type="Gene3D" id="3.40.50.1820">
    <property type="entry name" value="alpha/beta hydrolase"/>
    <property type="match status" value="1"/>
</dbReference>
<protein>
    <submittedName>
        <fullName evidence="1">Gastric triacylglycerol lipase</fullName>
    </submittedName>
</protein>
<dbReference type="InterPro" id="IPR029058">
    <property type="entry name" value="AB_hydrolase_fold"/>
</dbReference>
<accession>A0A151K2J8</accession>
<dbReference type="AlphaFoldDB" id="A0A151K2J8"/>
<comment type="caution">
    <text evidence="1">The sequence shown here is derived from an EMBL/GenBank/DDBJ whole genome shotgun (WGS) entry which is preliminary data.</text>
</comment>
<evidence type="ECO:0000313" key="2">
    <source>
        <dbReference type="Proteomes" id="UP000078542"/>
    </source>
</evidence>
<dbReference type="Proteomes" id="UP000078542">
    <property type="component" value="Unassembled WGS sequence"/>
</dbReference>
<dbReference type="SUPFAM" id="SSF53474">
    <property type="entry name" value="alpha/beta-Hydrolases"/>
    <property type="match status" value="1"/>
</dbReference>
<proteinExistence type="predicted"/>
<feature type="non-terminal residue" evidence="1">
    <location>
        <position position="1"/>
    </location>
</feature>
<name>A0A151K2J8_9HYME</name>
<dbReference type="PANTHER" id="PTHR11005">
    <property type="entry name" value="LYSOSOMAL ACID LIPASE-RELATED"/>
    <property type="match status" value="1"/>
</dbReference>
<dbReference type="STRING" id="456900.A0A151K2J8"/>
<dbReference type="EMBL" id="LKEX01024252">
    <property type="protein sequence ID" value="KYN50345.1"/>
    <property type="molecule type" value="Genomic_DNA"/>
</dbReference>